<dbReference type="Pfam" id="PF13847">
    <property type="entry name" value="Methyltransf_31"/>
    <property type="match status" value="1"/>
</dbReference>
<sequence>MSEFNRSSELSHILKLQEEAHDGRADLKADMWDRRVKNWKQNFWNQNLKKGKAMDRIMETADYLRVNGVLGPDTDVVDIGCGPGRFVSEFASTARRVVGIDISTRTIEYAQLFTREQGRDNTRFLVRDFCSMDLEAEGLYHAFDLAFCSLSPAVSGLEGLEKFMELSRSWCCMNAIVSGRHQLHERIAREVFHRDTLNSWNGRHFYTSFNTLFLTEYLPVTSYYTQTKENYRTADREFAEISGSIILPPGERTTDRIEKIYRWMAEHADEDGNLYESSEFTYGRLLWNLKGKRTQTRRSVENSH</sequence>
<dbReference type="PATRIC" id="fig|742734.4.peg.5118"/>
<protein>
    <recommendedName>
        <fullName evidence="1">Methyltransferase domain-containing protein</fullName>
    </recommendedName>
</protein>
<dbReference type="GeneID" id="93164279"/>
<name>A0A0J9BMV4_9FIRM</name>
<dbReference type="EMBL" id="ADLK01000037">
    <property type="protein sequence ID" value="KMW14472.1"/>
    <property type="molecule type" value="Genomic_DNA"/>
</dbReference>
<dbReference type="AlphaFoldDB" id="A0A0J9BMV4"/>
<dbReference type="RefSeq" id="WP_048930873.1">
    <property type="nucleotide sequence ID" value="NZ_KQ235883.1"/>
</dbReference>
<dbReference type="SUPFAM" id="SSF53335">
    <property type="entry name" value="S-adenosyl-L-methionine-dependent methyltransferases"/>
    <property type="match status" value="1"/>
</dbReference>
<comment type="caution">
    <text evidence="2">The sequence shown here is derived from an EMBL/GenBank/DDBJ whole genome shotgun (WGS) entry which is preliminary data.</text>
</comment>
<accession>A0A0J9BMV4</accession>
<dbReference type="InterPro" id="IPR025714">
    <property type="entry name" value="Methyltranfer_dom"/>
</dbReference>
<dbReference type="InterPro" id="IPR029063">
    <property type="entry name" value="SAM-dependent_MTases_sf"/>
</dbReference>
<dbReference type="Proteomes" id="UP000037392">
    <property type="component" value="Unassembled WGS sequence"/>
</dbReference>
<gene>
    <name evidence="2" type="ORF">HMPREF9470_04778</name>
</gene>
<evidence type="ECO:0000313" key="2">
    <source>
        <dbReference type="EMBL" id="KMW14472.1"/>
    </source>
</evidence>
<reference evidence="2 3" key="1">
    <citation type="submission" date="2011-04" db="EMBL/GenBank/DDBJ databases">
        <title>The Genome Sequence of Clostridium citroniae WAL-19142.</title>
        <authorList>
            <consortium name="The Broad Institute Genome Sequencing Platform"/>
            <person name="Earl A."/>
            <person name="Ward D."/>
            <person name="Feldgarden M."/>
            <person name="Gevers D."/>
            <person name="Warren Y.A."/>
            <person name="Tyrrell K.L."/>
            <person name="Citron D.M."/>
            <person name="Goldstein E.J."/>
            <person name="Daigneault M."/>
            <person name="Allen-Vercoe E."/>
            <person name="Young S.K."/>
            <person name="Zeng Q."/>
            <person name="Gargeya S."/>
            <person name="Fitzgerald M."/>
            <person name="Haas B."/>
            <person name="Abouelleil A."/>
            <person name="Alvarado L."/>
            <person name="Arachchi H.M."/>
            <person name="Berlin A."/>
            <person name="Brown A."/>
            <person name="Chapman S.B."/>
            <person name="Chen Z."/>
            <person name="Dunbar C."/>
            <person name="Freedman E."/>
            <person name="Gearin G."/>
            <person name="Gellesch M."/>
            <person name="Goldberg J."/>
            <person name="Griggs A."/>
            <person name="Gujja S."/>
            <person name="Heilman E.R."/>
            <person name="Heiman D."/>
            <person name="Howarth C."/>
            <person name="Larson L."/>
            <person name="Lui A."/>
            <person name="MacDonald P.J."/>
            <person name="Mehta T."/>
            <person name="Montmayeur A."/>
            <person name="Murphy C."/>
            <person name="Neiman D."/>
            <person name="Pearson M."/>
            <person name="Priest M."/>
            <person name="Roberts A."/>
            <person name="Saif S."/>
            <person name="Shea T."/>
            <person name="Shenoy N."/>
            <person name="Sisk P."/>
            <person name="Stolte C."/>
            <person name="Sykes S."/>
            <person name="White J."/>
            <person name="Yandava C."/>
            <person name="Wortman J."/>
            <person name="Nusbaum C."/>
            <person name="Birren B."/>
        </authorList>
    </citation>
    <scope>NUCLEOTIDE SEQUENCE [LARGE SCALE GENOMIC DNA]</scope>
    <source>
        <strain evidence="2 3">WAL-19142</strain>
    </source>
</reference>
<proteinExistence type="predicted"/>
<dbReference type="OrthoDB" id="5522265at2"/>
<dbReference type="Gene3D" id="3.40.50.150">
    <property type="entry name" value="Vaccinia Virus protein VP39"/>
    <property type="match status" value="1"/>
</dbReference>
<evidence type="ECO:0000259" key="1">
    <source>
        <dbReference type="Pfam" id="PF13847"/>
    </source>
</evidence>
<organism evidence="2 3">
    <name type="scientific">[Clostridium] citroniae WAL-19142</name>
    <dbReference type="NCBI Taxonomy" id="742734"/>
    <lineage>
        <taxon>Bacteria</taxon>
        <taxon>Bacillati</taxon>
        <taxon>Bacillota</taxon>
        <taxon>Clostridia</taxon>
        <taxon>Lachnospirales</taxon>
        <taxon>Lachnospiraceae</taxon>
        <taxon>Enterocloster</taxon>
    </lineage>
</organism>
<dbReference type="CDD" id="cd02440">
    <property type="entry name" value="AdoMet_MTases"/>
    <property type="match status" value="1"/>
</dbReference>
<evidence type="ECO:0000313" key="3">
    <source>
        <dbReference type="Proteomes" id="UP000037392"/>
    </source>
</evidence>
<feature type="domain" description="Methyltransferase" evidence="1">
    <location>
        <begin position="73"/>
        <end position="150"/>
    </location>
</feature>